<dbReference type="RefSeq" id="XP_028547249.1">
    <property type="nucleotide sequence ID" value="XM_028691448.1"/>
</dbReference>
<protein>
    <submittedName>
        <fullName evidence="2">Variable surface protein</fullName>
    </submittedName>
</protein>
<dbReference type="OMA" id="STKEYCA"/>
<dbReference type="EMBL" id="BDQF01000572">
    <property type="protein sequence ID" value="GAW84660.1"/>
    <property type="molecule type" value="Genomic_DNA"/>
</dbReference>
<sequence length="299" mass="34674">MHNTMKERVKSLNFLKVATTIILLTCDGLSYNDSGNFCMLLDKRSNINDKYSIRPQRVLAGKNKRRDSIFTNSIEDLLSDYKSDGKKVHNYGHHHPSRYNVENNDYEFSQHDIKDDDFMQSQFDITDDDDDLSIPRCEEIDYDSIIDLTIAKGMNQKDASSRYGESHHRRGDNIFHEGKKHSINTFHRNDDYNERRTCNALKSLDNYDEYASEEKRIVKKFLHKSSTKEYCAHGLAALSPILILTLLLNPSLMLLSFFGSVVVLYDECTNFAIKQMAPAFEVPRYRTNVNIYHPFSCIL</sequence>
<dbReference type="Pfam" id="PF12420">
    <property type="entry name" value="DUF3671"/>
    <property type="match status" value="1"/>
</dbReference>
<comment type="caution">
    <text evidence="2">The sequence shown here is derived from an EMBL/GenBank/DDBJ whole genome shotgun (WGS) entry which is preliminary data.</text>
</comment>
<evidence type="ECO:0000313" key="3">
    <source>
        <dbReference type="Proteomes" id="UP000195521"/>
    </source>
</evidence>
<evidence type="ECO:0000256" key="1">
    <source>
        <dbReference type="SAM" id="Phobius"/>
    </source>
</evidence>
<keyword evidence="1" id="KW-1133">Transmembrane helix</keyword>
<dbReference type="InterPro" id="IPR022139">
    <property type="entry name" value="Fam-L/Fam-M-like_plasmodium"/>
</dbReference>
<keyword evidence="3" id="KW-1185">Reference proteome</keyword>
<keyword evidence="1" id="KW-0472">Membrane</keyword>
<keyword evidence="1" id="KW-0812">Transmembrane</keyword>
<reference evidence="3" key="1">
    <citation type="submission" date="2017-04" db="EMBL/GenBank/DDBJ databases">
        <title>Plasmodium gonderi genome.</title>
        <authorList>
            <person name="Arisue N."/>
            <person name="Honma H."/>
            <person name="Kawai S."/>
            <person name="Tougan T."/>
            <person name="Tanabe K."/>
            <person name="Horii T."/>
        </authorList>
    </citation>
    <scope>NUCLEOTIDE SEQUENCE [LARGE SCALE GENOMIC DNA]</scope>
    <source>
        <strain evidence="3">ATCC 30045</strain>
    </source>
</reference>
<dbReference type="AlphaFoldDB" id="A0A1Y1JR02"/>
<dbReference type="Proteomes" id="UP000195521">
    <property type="component" value="Unassembled WGS sequence"/>
</dbReference>
<proteinExistence type="predicted"/>
<name>A0A1Y1JR02_PLAGO</name>
<dbReference type="GeneID" id="39745468"/>
<feature type="transmembrane region" description="Helical" evidence="1">
    <location>
        <begin position="241"/>
        <end position="265"/>
    </location>
</feature>
<organism evidence="2 3">
    <name type="scientific">Plasmodium gonderi</name>
    <dbReference type="NCBI Taxonomy" id="77519"/>
    <lineage>
        <taxon>Eukaryota</taxon>
        <taxon>Sar</taxon>
        <taxon>Alveolata</taxon>
        <taxon>Apicomplexa</taxon>
        <taxon>Aconoidasida</taxon>
        <taxon>Haemosporida</taxon>
        <taxon>Plasmodiidae</taxon>
        <taxon>Plasmodium</taxon>
        <taxon>Plasmodium (Plasmodium)</taxon>
    </lineage>
</organism>
<accession>A0A1Y1JR02</accession>
<gene>
    <name evidence="2" type="ORF">PGO_004255</name>
</gene>
<evidence type="ECO:0000313" key="2">
    <source>
        <dbReference type="EMBL" id="GAW84660.1"/>
    </source>
</evidence>